<dbReference type="SUPFAM" id="SSF46785">
    <property type="entry name" value="Winged helix' DNA-binding domain"/>
    <property type="match status" value="2"/>
</dbReference>
<dbReference type="Pfam" id="PF01051">
    <property type="entry name" value="Rep3_N"/>
    <property type="match status" value="1"/>
</dbReference>
<accession>A0A385TX75</accession>
<dbReference type="Gene3D" id="1.10.10.10">
    <property type="entry name" value="Winged helix-like DNA-binding domain superfamily/Winged helix DNA-binding domain"/>
    <property type="match status" value="2"/>
</dbReference>
<dbReference type="GO" id="GO:0006270">
    <property type="term" value="P:DNA replication initiation"/>
    <property type="evidence" value="ECO:0007669"/>
    <property type="project" value="InterPro"/>
</dbReference>
<reference evidence="3 4" key="1">
    <citation type="submission" date="2018-09" db="EMBL/GenBank/DDBJ databases">
        <title>Genome Sequence of Paenibacillus lautus Strain E7593-69, Azo Dye-Degrading Bacteria, Isolated from Commercial Tattoo Inks.</title>
        <authorList>
            <person name="Nho S.W."/>
            <person name="Kim S.-J."/>
            <person name="Kweon O."/>
            <person name="Cerniglia C.E."/>
        </authorList>
    </citation>
    <scope>NUCLEOTIDE SEQUENCE [LARGE SCALE GENOMIC DNA]</scope>
    <source>
        <strain evidence="3 4">E7593-69</strain>
        <plasmid evidence="3 4">pAZOPL1</plasmid>
    </source>
</reference>
<dbReference type="AlphaFoldDB" id="A0A385TX75"/>
<dbReference type="InterPro" id="IPR036390">
    <property type="entry name" value="WH_DNA-bd_sf"/>
</dbReference>
<sequence>MEAEQLEQLEFDLGPTSISPEYVVTKSNALIEMPLNLDLQESRVIYTLISLIQPDDEDFKTHFVKVKEFADILDLQEKNFYKKIREVVTGLQRKTLVIRENNGESDLVVNWLSASRYHHRKGLVELEFSPQLKPYLLKLKKDFTRYKLANVLVLKSKYSIRMYELLKRYLNFGKRRFTLEQLRNLLEIDPGKLTHYGHLKQRVLLKTQEELAEKTDISFDFEETKVGHKVVAITCYIKPNHRKKLLLKDPEIFEKDVTAYSLLTRFGVRKPVAEELIQTFGEKRVKDNIQYVYETKQEANIDNISGYMVKAIREDFVHNGAGYEDEDRFDFDTSIPHLNARLRRLIEQHHEKIDGAKKSEEKKLRSDMAQDVVDEIHRTLEIRRNRNLRPLEPEDFDQKYVRELYEYLLEHPYV</sequence>
<organism evidence="3 4">
    <name type="scientific">Paenibacillus lautus</name>
    <name type="common">Bacillus lautus</name>
    <dbReference type="NCBI Taxonomy" id="1401"/>
    <lineage>
        <taxon>Bacteria</taxon>
        <taxon>Bacillati</taxon>
        <taxon>Bacillota</taxon>
        <taxon>Bacilli</taxon>
        <taxon>Bacillales</taxon>
        <taxon>Paenibacillaceae</taxon>
        <taxon>Paenibacillus</taxon>
    </lineage>
</organism>
<dbReference type="InterPro" id="IPR036388">
    <property type="entry name" value="WH-like_DNA-bd_sf"/>
</dbReference>
<feature type="domain" description="Initiator Rep protein WH1" evidence="2">
    <location>
        <begin position="24"/>
        <end position="167"/>
    </location>
</feature>
<protein>
    <submittedName>
        <fullName evidence="3">RepB family plasmid replication initiator protein</fullName>
    </submittedName>
</protein>
<evidence type="ECO:0000313" key="3">
    <source>
        <dbReference type="EMBL" id="AYB48083.1"/>
    </source>
</evidence>
<dbReference type="GO" id="GO:0003887">
    <property type="term" value="F:DNA-directed DNA polymerase activity"/>
    <property type="evidence" value="ECO:0007669"/>
    <property type="project" value="InterPro"/>
</dbReference>
<keyword evidence="3" id="KW-0614">Plasmid</keyword>
<dbReference type="EMBL" id="CP032413">
    <property type="protein sequence ID" value="AYB48083.1"/>
    <property type="molecule type" value="Genomic_DNA"/>
</dbReference>
<comment type="similarity">
    <text evidence="1">Belongs to the initiator RepB protein family.</text>
</comment>
<dbReference type="Pfam" id="PF21205">
    <property type="entry name" value="Rep3_C"/>
    <property type="match status" value="1"/>
</dbReference>
<dbReference type="InterPro" id="IPR000525">
    <property type="entry name" value="Initiator_Rep_WH1"/>
</dbReference>
<keyword evidence="4" id="KW-1185">Reference proteome</keyword>
<dbReference type="Proteomes" id="UP000266552">
    <property type="component" value="Plasmid pAZOPL1"/>
</dbReference>
<evidence type="ECO:0000313" key="4">
    <source>
        <dbReference type="Proteomes" id="UP000266552"/>
    </source>
</evidence>
<geneLocation type="plasmid" evidence="3 4">
    <name>pAZOPL1</name>
</geneLocation>
<dbReference type="KEGG" id="plw:D5F53_32700"/>
<proteinExistence type="inferred from homology"/>
<dbReference type="RefSeq" id="WP_119851437.1">
    <property type="nucleotide sequence ID" value="NZ_CP032413.1"/>
</dbReference>
<name>A0A385TX75_PAELA</name>
<gene>
    <name evidence="3" type="ORF">D5F53_32700</name>
</gene>
<evidence type="ECO:0000256" key="1">
    <source>
        <dbReference type="ARBA" id="ARBA00038283"/>
    </source>
</evidence>
<evidence type="ECO:0000259" key="2">
    <source>
        <dbReference type="Pfam" id="PF01051"/>
    </source>
</evidence>